<evidence type="ECO:0000256" key="1">
    <source>
        <dbReference type="SAM" id="Phobius"/>
    </source>
</evidence>
<keyword evidence="1" id="KW-0812">Transmembrane</keyword>
<keyword evidence="1" id="KW-0472">Membrane</keyword>
<gene>
    <name evidence="2" type="ORF">GCM10025790_13110</name>
</gene>
<evidence type="ECO:0008006" key="4">
    <source>
        <dbReference type="Google" id="ProtNLM"/>
    </source>
</evidence>
<proteinExistence type="predicted"/>
<comment type="caution">
    <text evidence="2">The sequence shown here is derived from an EMBL/GenBank/DDBJ whole genome shotgun (WGS) entry which is preliminary data.</text>
</comment>
<feature type="transmembrane region" description="Helical" evidence="1">
    <location>
        <begin position="200"/>
        <end position="224"/>
    </location>
</feature>
<accession>A0ABP9FWI4</accession>
<protein>
    <recommendedName>
        <fullName evidence="4">ABC3 transporter permease protein domain-containing protein</fullName>
    </recommendedName>
</protein>
<sequence>MAPGSLAVDAIPSAQAAELRAYYLEAGGTEPTAYLLPLEDVSDFRVTSPAVVQCMDEHEEPDPWFVTELCGLEPKLSYAVIAPDGGNTVRAAPDLVDDEETFIVTFPSGQSDTDRRIQVDEVVPDEGLVPPLAGAVIGEESALIGELNLQVSDLRQLVFTDFYTFSGPEQAAFRSYVSRIAPGAEMVQIDPDSWANEARLLITVNLGAGILLVICLLISTRFALSSMRETRGVLALFSSTGRIQIRIAASFIAVWTVALIATACGGVLTAWLMSLKDGLGSGWLWAIAPSLGGLALVAAGVHMSRILLSPGSPHERTR</sequence>
<evidence type="ECO:0000313" key="3">
    <source>
        <dbReference type="Proteomes" id="UP001500368"/>
    </source>
</evidence>
<feature type="transmembrane region" description="Helical" evidence="1">
    <location>
        <begin position="283"/>
        <end position="308"/>
    </location>
</feature>
<keyword evidence="3" id="KW-1185">Reference proteome</keyword>
<feature type="transmembrane region" description="Helical" evidence="1">
    <location>
        <begin position="245"/>
        <end position="271"/>
    </location>
</feature>
<name>A0ABP9FWI4_9MICC</name>
<evidence type="ECO:0000313" key="2">
    <source>
        <dbReference type="EMBL" id="GAA4918725.1"/>
    </source>
</evidence>
<reference evidence="3" key="1">
    <citation type="journal article" date="2019" name="Int. J. Syst. Evol. Microbiol.">
        <title>The Global Catalogue of Microorganisms (GCM) 10K type strain sequencing project: providing services to taxonomists for standard genome sequencing and annotation.</title>
        <authorList>
            <consortium name="The Broad Institute Genomics Platform"/>
            <consortium name="The Broad Institute Genome Sequencing Center for Infectious Disease"/>
            <person name="Wu L."/>
            <person name="Ma J."/>
        </authorList>
    </citation>
    <scope>NUCLEOTIDE SEQUENCE [LARGE SCALE GENOMIC DNA]</scope>
    <source>
        <strain evidence="3">JCM 19129</strain>
    </source>
</reference>
<dbReference type="EMBL" id="BAABLW010000007">
    <property type="protein sequence ID" value="GAA4918725.1"/>
    <property type="molecule type" value="Genomic_DNA"/>
</dbReference>
<organism evidence="2 3">
    <name type="scientific">Nesterenkonia rhizosphaerae</name>
    <dbReference type="NCBI Taxonomy" id="1348272"/>
    <lineage>
        <taxon>Bacteria</taxon>
        <taxon>Bacillati</taxon>
        <taxon>Actinomycetota</taxon>
        <taxon>Actinomycetes</taxon>
        <taxon>Micrococcales</taxon>
        <taxon>Micrococcaceae</taxon>
        <taxon>Nesterenkonia</taxon>
    </lineage>
</organism>
<keyword evidence="1" id="KW-1133">Transmembrane helix</keyword>
<dbReference type="Proteomes" id="UP001500368">
    <property type="component" value="Unassembled WGS sequence"/>
</dbReference>